<protein>
    <submittedName>
        <fullName evidence="1">Uncharacterized protein</fullName>
    </submittedName>
</protein>
<reference evidence="2" key="1">
    <citation type="journal article" date="2023" name="G3 (Bethesda)">
        <title>Genome assembly and association tests identify interacting loci associated with vigor, precocity, and sex in interspecific pistachio rootstocks.</title>
        <authorList>
            <person name="Palmer W."/>
            <person name="Jacygrad E."/>
            <person name="Sagayaradj S."/>
            <person name="Cavanaugh K."/>
            <person name="Han R."/>
            <person name="Bertier L."/>
            <person name="Beede B."/>
            <person name="Kafkas S."/>
            <person name="Golino D."/>
            <person name="Preece J."/>
            <person name="Michelmore R."/>
        </authorList>
    </citation>
    <scope>NUCLEOTIDE SEQUENCE [LARGE SCALE GENOMIC DNA]</scope>
</reference>
<sequence>MSTNDEVKVDMPPEYDENELGTSLLEHEVRDTATASENESSSQEKVKSRISPLLDQTGTSKPIGSSEEEIVDDATSLPQEDQIDEQRINDLEKYARGGNWKQANREIFKSRPKNSKYLTAKIPDKGNTALHVAVAENHPKFAEELVKYMTKENLAITNDEGNTAFFLAAESGINVNLAKKMYKKNAELPSTRGKGDRFPIYVAAYHGHKEMTEFLYQVKVEGSLEEKDINELLKNKTLSGKHALFLIF</sequence>
<keyword evidence="2" id="KW-1185">Reference proteome</keyword>
<gene>
    <name evidence="1" type="ORF">Pint_11416</name>
</gene>
<name>A0ACC0XG67_9ROSI</name>
<comment type="caution">
    <text evidence="1">The sequence shown here is derived from an EMBL/GenBank/DDBJ whole genome shotgun (WGS) entry which is preliminary data.</text>
</comment>
<dbReference type="Proteomes" id="UP001163603">
    <property type="component" value="Chromosome 12"/>
</dbReference>
<organism evidence="1 2">
    <name type="scientific">Pistacia integerrima</name>
    <dbReference type="NCBI Taxonomy" id="434235"/>
    <lineage>
        <taxon>Eukaryota</taxon>
        <taxon>Viridiplantae</taxon>
        <taxon>Streptophyta</taxon>
        <taxon>Embryophyta</taxon>
        <taxon>Tracheophyta</taxon>
        <taxon>Spermatophyta</taxon>
        <taxon>Magnoliopsida</taxon>
        <taxon>eudicotyledons</taxon>
        <taxon>Gunneridae</taxon>
        <taxon>Pentapetalae</taxon>
        <taxon>rosids</taxon>
        <taxon>malvids</taxon>
        <taxon>Sapindales</taxon>
        <taxon>Anacardiaceae</taxon>
        <taxon>Pistacia</taxon>
    </lineage>
</organism>
<evidence type="ECO:0000313" key="2">
    <source>
        <dbReference type="Proteomes" id="UP001163603"/>
    </source>
</evidence>
<proteinExistence type="predicted"/>
<accession>A0ACC0XG67</accession>
<dbReference type="EMBL" id="CM047747">
    <property type="protein sequence ID" value="KAJ0016598.1"/>
    <property type="molecule type" value="Genomic_DNA"/>
</dbReference>
<evidence type="ECO:0000313" key="1">
    <source>
        <dbReference type="EMBL" id="KAJ0016598.1"/>
    </source>
</evidence>